<keyword evidence="4 7" id="KW-0732">Signal</keyword>
<dbReference type="GO" id="GO:0042597">
    <property type="term" value="C:periplasmic space"/>
    <property type="evidence" value="ECO:0007669"/>
    <property type="project" value="UniProtKB-SubCell"/>
</dbReference>
<comment type="caution">
    <text evidence="9">The sequence shown here is derived from an EMBL/GenBank/DDBJ whole genome shotgun (WGS) entry which is preliminary data.</text>
</comment>
<organism evidence="9 10">
    <name type="scientific">Aliidongia dinghuensis</name>
    <dbReference type="NCBI Taxonomy" id="1867774"/>
    <lineage>
        <taxon>Bacteria</taxon>
        <taxon>Pseudomonadati</taxon>
        <taxon>Pseudomonadota</taxon>
        <taxon>Alphaproteobacteria</taxon>
        <taxon>Rhodospirillales</taxon>
        <taxon>Dongiaceae</taxon>
        <taxon>Aliidongia</taxon>
    </lineage>
</organism>
<dbReference type="FunFam" id="3.40.190.10:FF:000050">
    <property type="entry name" value="Sulfonate ABC transporter substrate-binding protein"/>
    <property type="match status" value="1"/>
</dbReference>
<evidence type="ECO:0000256" key="7">
    <source>
        <dbReference type="SAM" id="SignalP"/>
    </source>
</evidence>
<evidence type="ECO:0000256" key="3">
    <source>
        <dbReference type="ARBA" id="ARBA00022448"/>
    </source>
</evidence>
<dbReference type="CDD" id="cd13558">
    <property type="entry name" value="PBP2_SsuA_like_2"/>
    <property type="match status" value="1"/>
</dbReference>
<accession>A0A8J2Z0M0</accession>
<dbReference type="EMBL" id="BMJQ01000021">
    <property type="protein sequence ID" value="GGF44652.1"/>
    <property type="molecule type" value="Genomic_DNA"/>
</dbReference>
<evidence type="ECO:0000256" key="1">
    <source>
        <dbReference type="ARBA" id="ARBA00004418"/>
    </source>
</evidence>
<dbReference type="GO" id="GO:0042626">
    <property type="term" value="F:ATPase-coupled transmembrane transporter activity"/>
    <property type="evidence" value="ECO:0007669"/>
    <property type="project" value="InterPro"/>
</dbReference>
<feature type="signal peptide" evidence="7">
    <location>
        <begin position="1"/>
        <end position="19"/>
    </location>
</feature>
<dbReference type="PANTHER" id="PTHR30024">
    <property type="entry name" value="ALIPHATIC SULFONATES-BINDING PROTEIN-RELATED"/>
    <property type="match status" value="1"/>
</dbReference>
<dbReference type="GO" id="GO:0016020">
    <property type="term" value="C:membrane"/>
    <property type="evidence" value="ECO:0007669"/>
    <property type="project" value="InterPro"/>
</dbReference>
<dbReference type="Proteomes" id="UP000646365">
    <property type="component" value="Unassembled WGS sequence"/>
</dbReference>
<evidence type="ECO:0000313" key="9">
    <source>
        <dbReference type="EMBL" id="GGF44652.1"/>
    </source>
</evidence>
<evidence type="ECO:0000256" key="4">
    <source>
        <dbReference type="ARBA" id="ARBA00022729"/>
    </source>
</evidence>
<dbReference type="InterPro" id="IPR015168">
    <property type="entry name" value="SsuA/THI5"/>
</dbReference>
<evidence type="ECO:0000256" key="6">
    <source>
        <dbReference type="ARBA" id="ARBA00070228"/>
    </source>
</evidence>
<evidence type="ECO:0000259" key="8">
    <source>
        <dbReference type="Pfam" id="PF09084"/>
    </source>
</evidence>
<comment type="similarity">
    <text evidence="2">Belongs to the bacterial solute-binding protein SsuA/TauA family.</text>
</comment>
<feature type="chain" id="PRO_5035292701" description="Putative aliphatic sulfonates-binding protein" evidence="7">
    <location>
        <begin position="20"/>
        <end position="317"/>
    </location>
</feature>
<dbReference type="PANTHER" id="PTHR30024:SF48">
    <property type="entry name" value="ABC TRANSPORTER SUBSTRATE-BINDING PROTEIN"/>
    <property type="match status" value="1"/>
</dbReference>
<dbReference type="SUPFAM" id="SSF53850">
    <property type="entry name" value="Periplasmic binding protein-like II"/>
    <property type="match status" value="1"/>
</dbReference>
<sequence length="317" mass="33313">MRPLLLGLVLLGLATVARAEVTLELADQKGGEHALLDAAGELKDLPYRIDWHEFPAAAPLAEALNAGAVDSGPIGDAPLVFALAAGARIRAIGVNRSDPTGTAIVALPSSSLATSPLAGAASLKGRRIATGRGSIGHYLVLAALKSAHLSPADVTLLFLSPSDAKTALATGSVDAWSTWEPYTSVEELTDHAKLVVDGRGLSSGLSYQAATVAAIRDKHAALDDLLHRLDRAQRWSLAHEDEYARQLAALTGVPEEAARRSLVRRQQTWIPIDDAVVAAQQQVADTYAEAGIIHARLDVAPTFDRSFTAPVKQTASP</sequence>
<proteinExistence type="inferred from homology"/>
<evidence type="ECO:0000313" key="10">
    <source>
        <dbReference type="Proteomes" id="UP000646365"/>
    </source>
</evidence>
<dbReference type="Gene3D" id="3.40.190.10">
    <property type="entry name" value="Periplasmic binding protein-like II"/>
    <property type="match status" value="2"/>
</dbReference>
<reference evidence="9" key="2">
    <citation type="submission" date="2020-09" db="EMBL/GenBank/DDBJ databases">
        <authorList>
            <person name="Sun Q."/>
            <person name="Zhou Y."/>
        </authorList>
    </citation>
    <scope>NUCLEOTIDE SEQUENCE</scope>
    <source>
        <strain evidence="9">CGMCC 1.15725</strain>
    </source>
</reference>
<keyword evidence="10" id="KW-1185">Reference proteome</keyword>
<gene>
    <name evidence="9" type="ORF">GCM10011611_58850</name>
</gene>
<comment type="subcellular location">
    <subcellularLocation>
        <location evidence="1">Periplasm</location>
    </subcellularLocation>
</comment>
<protein>
    <recommendedName>
        <fullName evidence="6">Putative aliphatic sulfonates-binding protein</fullName>
    </recommendedName>
</protein>
<dbReference type="RefSeq" id="WP_189051762.1">
    <property type="nucleotide sequence ID" value="NZ_BMJQ01000021.1"/>
</dbReference>
<dbReference type="Pfam" id="PF09084">
    <property type="entry name" value="NMT1"/>
    <property type="match status" value="1"/>
</dbReference>
<name>A0A8J2Z0M0_9PROT</name>
<evidence type="ECO:0000256" key="5">
    <source>
        <dbReference type="ARBA" id="ARBA00055538"/>
    </source>
</evidence>
<feature type="domain" description="SsuA/THI5-like" evidence="8">
    <location>
        <begin position="62"/>
        <end position="183"/>
    </location>
</feature>
<dbReference type="AlphaFoldDB" id="A0A8J2Z0M0"/>
<dbReference type="InterPro" id="IPR010067">
    <property type="entry name" value="ABC_SsuA_sub-bd"/>
</dbReference>
<comment type="function">
    <text evidence="5">Part of a binding-protein-dependent transport system for aliphatic sulfonates. Putative binding protein.</text>
</comment>
<evidence type="ECO:0000256" key="2">
    <source>
        <dbReference type="ARBA" id="ARBA00010742"/>
    </source>
</evidence>
<dbReference type="NCBIfam" id="TIGR01728">
    <property type="entry name" value="SsuA_fam"/>
    <property type="match status" value="1"/>
</dbReference>
<reference evidence="9" key="1">
    <citation type="journal article" date="2014" name="Int. J. Syst. Evol. Microbiol.">
        <title>Complete genome sequence of Corynebacterium casei LMG S-19264T (=DSM 44701T), isolated from a smear-ripened cheese.</title>
        <authorList>
            <consortium name="US DOE Joint Genome Institute (JGI-PGF)"/>
            <person name="Walter F."/>
            <person name="Albersmeier A."/>
            <person name="Kalinowski J."/>
            <person name="Ruckert C."/>
        </authorList>
    </citation>
    <scope>NUCLEOTIDE SEQUENCE</scope>
    <source>
        <strain evidence="9">CGMCC 1.15725</strain>
    </source>
</reference>
<keyword evidence="3" id="KW-0813">Transport</keyword>